<evidence type="ECO:0008006" key="4">
    <source>
        <dbReference type="Google" id="ProtNLM"/>
    </source>
</evidence>
<feature type="signal peptide" evidence="1">
    <location>
        <begin position="1"/>
        <end position="25"/>
    </location>
</feature>
<dbReference type="EMBL" id="FTNF01000027">
    <property type="protein sequence ID" value="SIR91157.1"/>
    <property type="molecule type" value="Genomic_DNA"/>
</dbReference>
<name>A0A1N7ESX4_9ACTN</name>
<evidence type="ECO:0000313" key="3">
    <source>
        <dbReference type="Proteomes" id="UP000186004"/>
    </source>
</evidence>
<dbReference type="Proteomes" id="UP000186004">
    <property type="component" value="Unassembled WGS sequence"/>
</dbReference>
<keyword evidence="3" id="KW-1185">Reference proteome</keyword>
<reference evidence="2 3" key="1">
    <citation type="submission" date="2017-01" db="EMBL/GenBank/DDBJ databases">
        <authorList>
            <person name="Mah S.A."/>
            <person name="Swanson W.J."/>
            <person name="Moy G.W."/>
            <person name="Vacquier V.D."/>
        </authorList>
    </citation>
    <scope>NUCLEOTIDE SEQUENCE [LARGE SCALE GENOMIC DNA]</scope>
    <source>
        <strain evidence="2 3">DSM 45758</strain>
    </source>
</reference>
<evidence type="ECO:0000313" key="2">
    <source>
        <dbReference type="EMBL" id="SIR91157.1"/>
    </source>
</evidence>
<gene>
    <name evidence="2" type="ORF">SAMN05444858_1275</name>
</gene>
<feature type="chain" id="PRO_5039273392" description="DUF3558 domain-containing protein" evidence="1">
    <location>
        <begin position="26"/>
        <end position="197"/>
    </location>
</feature>
<organism evidence="2 3">
    <name type="scientific">Micromonospora avicenniae</name>
    <dbReference type="NCBI Taxonomy" id="1198245"/>
    <lineage>
        <taxon>Bacteria</taxon>
        <taxon>Bacillati</taxon>
        <taxon>Actinomycetota</taxon>
        <taxon>Actinomycetes</taxon>
        <taxon>Micromonosporales</taxon>
        <taxon>Micromonosporaceae</taxon>
        <taxon>Micromonospora</taxon>
    </lineage>
</organism>
<accession>A0A1N7ESX4</accession>
<dbReference type="AlphaFoldDB" id="A0A1N7ESX4"/>
<keyword evidence="1" id="KW-0732">Signal</keyword>
<proteinExistence type="predicted"/>
<dbReference type="PROSITE" id="PS51257">
    <property type="entry name" value="PROKAR_LIPOPROTEIN"/>
    <property type="match status" value="1"/>
</dbReference>
<protein>
    <recommendedName>
        <fullName evidence="4">DUF3558 domain-containing protein</fullName>
    </recommendedName>
</protein>
<dbReference type="STRING" id="1198245.SAMN05444858_1275"/>
<sequence>MKKTTGTRLHLVALTVTALTLLAGCAEPGAAEWVAPDSKAAAAASPTGPARPKAVTSACKILTADAVIDLLGGTSSTKLKAREAGVEDLGEGAKRYTCGYGRDGAEPFALSVTERPDPDGTVVESIDQIADYADGQVKRITGLGDGIDGLTYVKDNLRGAAVAVPYQMQLRIAVFIGPQQLPHDKLVEVVQHLVTRL</sequence>
<evidence type="ECO:0000256" key="1">
    <source>
        <dbReference type="SAM" id="SignalP"/>
    </source>
</evidence>